<feature type="region of interest" description="Disordered" evidence="1">
    <location>
        <begin position="1"/>
        <end position="85"/>
    </location>
</feature>
<dbReference type="Proteomes" id="UP001549921">
    <property type="component" value="Unassembled WGS sequence"/>
</dbReference>
<protein>
    <recommendedName>
        <fullName evidence="4">Gag-like protein</fullName>
    </recommendedName>
</protein>
<reference evidence="2 3" key="1">
    <citation type="submission" date="2024-06" db="EMBL/GenBank/DDBJ databases">
        <title>A chromosome-level genome assembly of beet webworm, Loxostege sticticalis.</title>
        <authorList>
            <person name="Zhang Y."/>
        </authorList>
    </citation>
    <scope>NUCLEOTIDE SEQUENCE [LARGE SCALE GENOMIC DNA]</scope>
    <source>
        <strain evidence="2">AQ028</strain>
        <tissue evidence="2">Male pupae</tissue>
    </source>
</reference>
<evidence type="ECO:0000256" key="1">
    <source>
        <dbReference type="SAM" id="MobiDB-lite"/>
    </source>
</evidence>
<evidence type="ECO:0000313" key="2">
    <source>
        <dbReference type="EMBL" id="KAL0808750.1"/>
    </source>
</evidence>
<feature type="compositionally biased region" description="Basic and acidic residues" evidence="1">
    <location>
        <begin position="209"/>
        <end position="220"/>
    </location>
</feature>
<feature type="region of interest" description="Disordered" evidence="1">
    <location>
        <begin position="209"/>
        <end position="238"/>
    </location>
</feature>
<feature type="compositionally biased region" description="Polar residues" evidence="1">
    <location>
        <begin position="19"/>
        <end position="33"/>
    </location>
</feature>
<name>A0ABD0S3U6_LOXSC</name>
<accession>A0ABD0S3U6</accession>
<feature type="compositionally biased region" description="Basic and acidic residues" evidence="1">
    <location>
        <begin position="44"/>
        <end position="55"/>
    </location>
</feature>
<comment type="caution">
    <text evidence="2">The sequence shown here is derived from an EMBL/GenBank/DDBJ whole genome shotgun (WGS) entry which is preliminary data.</text>
</comment>
<evidence type="ECO:0008006" key="4">
    <source>
        <dbReference type="Google" id="ProtNLM"/>
    </source>
</evidence>
<gene>
    <name evidence="2" type="ORF">ABMA28_012431</name>
</gene>
<proteinExistence type="predicted"/>
<evidence type="ECO:0000313" key="3">
    <source>
        <dbReference type="Proteomes" id="UP001549921"/>
    </source>
</evidence>
<dbReference type="AlphaFoldDB" id="A0ABD0S3U6"/>
<feature type="region of interest" description="Disordered" evidence="1">
    <location>
        <begin position="150"/>
        <end position="181"/>
    </location>
</feature>
<dbReference type="EMBL" id="JBEDNZ010000030">
    <property type="protein sequence ID" value="KAL0808750.1"/>
    <property type="molecule type" value="Genomic_DNA"/>
</dbReference>
<feature type="compositionally biased region" description="Polar residues" evidence="1">
    <location>
        <begin position="59"/>
        <end position="72"/>
    </location>
</feature>
<organism evidence="2 3">
    <name type="scientific">Loxostege sticticalis</name>
    <name type="common">Beet webworm moth</name>
    <dbReference type="NCBI Taxonomy" id="481309"/>
    <lineage>
        <taxon>Eukaryota</taxon>
        <taxon>Metazoa</taxon>
        <taxon>Ecdysozoa</taxon>
        <taxon>Arthropoda</taxon>
        <taxon>Hexapoda</taxon>
        <taxon>Insecta</taxon>
        <taxon>Pterygota</taxon>
        <taxon>Neoptera</taxon>
        <taxon>Endopterygota</taxon>
        <taxon>Lepidoptera</taxon>
        <taxon>Glossata</taxon>
        <taxon>Ditrysia</taxon>
        <taxon>Pyraloidea</taxon>
        <taxon>Crambidae</taxon>
        <taxon>Pyraustinae</taxon>
        <taxon>Loxostege</taxon>
    </lineage>
</organism>
<sequence>MFGFRTPARKNTEERMEDTSPSQTRRAGPSPTHQTPPKPAVRKSIGERESGKPEPRPGCSSNRTPPSTSRNDVNPPPRPKKTTSAVRALAVAETPLLQTGGLSSARLKEAKESLIRGKTHLGNSRNLKTDLKEGIAREFDRLYQLIKDAEAEIRAERPRSEEEKEERQDKDKKEEKNEAERNTLERKLIEKLEEHAKLLEESKKEMEELRTEIRKQEESRPTYASVAAASETRHQQEGTALHSVVVASRDENETGEAVIEQIRKAVNATDGWVTVERIRKARDRKVIVGCKTKEDRRRVQERLKKVEDRLLVEEVKNKDPMVILRGVLACNSDEEILTALRNQNGSVFHGLEQEEDRAEIKYRRKARNPHISHVVMRVSPVIWQRLMERKTVHIDVKKVWVEDQSPLVQCSLCLGYGHGKRFCKETQESCSHCGGPHKRAQCADWMAGVEPSCLNCAAARIESGAHNAFSDLCPIRKKWDSIARSTVAYC</sequence>